<dbReference type="AlphaFoldDB" id="A0A4V2S6N6"/>
<dbReference type="RefSeq" id="WP_243727093.1">
    <property type="nucleotide sequence ID" value="NZ_SLWS01000006.1"/>
</dbReference>
<dbReference type="Gene3D" id="1.10.3730.20">
    <property type="match status" value="1"/>
</dbReference>
<feature type="domain" description="EamA" evidence="9">
    <location>
        <begin position="8"/>
        <end position="141"/>
    </location>
</feature>
<evidence type="ECO:0000256" key="8">
    <source>
        <dbReference type="SAM" id="SignalP"/>
    </source>
</evidence>
<feature type="transmembrane region" description="Helical" evidence="7">
    <location>
        <begin position="127"/>
        <end position="146"/>
    </location>
</feature>
<evidence type="ECO:0000256" key="6">
    <source>
        <dbReference type="SAM" id="MobiDB-lite"/>
    </source>
</evidence>
<feature type="transmembrane region" description="Helical" evidence="7">
    <location>
        <begin position="275"/>
        <end position="291"/>
    </location>
</feature>
<feature type="transmembrane region" description="Helical" evidence="7">
    <location>
        <begin position="95"/>
        <end position="115"/>
    </location>
</feature>
<evidence type="ECO:0000256" key="7">
    <source>
        <dbReference type="SAM" id="Phobius"/>
    </source>
</evidence>
<accession>A0A4V2S6N6</accession>
<sequence length="326" mass="34013">MQTRQARWTALLIVSSLFFSTSGPLAKPAMQAGLSPQQVAGARIGLAAVILLVMVAATKPRLLRIGLQDVPLLLGYGLLGVAGVQFLYFAGVSRLPVGIAMLLEFIAPVLVALWVRFVRGTHLPARAWVGTGLALVGLALVAQVWKGFALDTIGVLASLGAALCAACYWLLGEHGARTRHPLTMTTWGMLIGAVLLVAIAPPWTLPADVLAKQTAFGPVWILLVEVAVLATVIAYTLSMTALRHVPSNVASIIALAEPVFATVIAWIVLNEELTVIQIVGGVTLLVGAVAVQRASQSSTGRQVPDTEETPAGGTLVAAPGHEGPQS</sequence>
<dbReference type="PANTHER" id="PTHR32322:SF2">
    <property type="entry name" value="EAMA DOMAIN-CONTAINING PROTEIN"/>
    <property type="match status" value="1"/>
</dbReference>
<comment type="subcellular location">
    <subcellularLocation>
        <location evidence="1">Membrane</location>
        <topology evidence="1">Multi-pass membrane protein</topology>
    </subcellularLocation>
</comment>
<organism evidence="10 11">
    <name type="scientific">Actinocrispum wychmicini</name>
    <dbReference type="NCBI Taxonomy" id="1213861"/>
    <lineage>
        <taxon>Bacteria</taxon>
        <taxon>Bacillati</taxon>
        <taxon>Actinomycetota</taxon>
        <taxon>Actinomycetes</taxon>
        <taxon>Pseudonocardiales</taxon>
        <taxon>Pseudonocardiaceae</taxon>
        <taxon>Actinocrispum</taxon>
    </lineage>
</organism>
<evidence type="ECO:0000313" key="11">
    <source>
        <dbReference type="Proteomes" id="UP000295680"/>
    </source>
</evidence>
<dbReference type="PANTHER" id="PTHR32322">
    <property type="entry name" value="INNER MEMBRANE TRANSPORTER"/>
    <property type="match status" value="1"/>
</dbReference>
<keyword evidence="8" id="KW-0732">Signal</keyword>
<dbReference type="EMBL" id="SLWS01000006">
    <property type="protein sequence ID" value="TCO56710.1"/>
    <property type="molecule type" value="Genomic_DNA"/>
</dbReference>
<dbReference type="SUPFAM" id="SSF103481">
    <property type="entry name" value="Multidrug resistance efflux transporter EmrE"/>
    <property type="match status" value="2"/>
</dbReference>
<feature type="transmembrane region" description="Helical" evidence="7">
    <location>
        <begin position="249"/>
        <end position="269"/>
    </location>
</feature>
<dbReference type="Proteomes" id="UP000295680">
    <property type="component" value="Unassembled WGS sequence"/>
</dbReference>
<name>A0A4V2S6N6_9PSEU</name>
<dbReference type="Pfam" id="PF00892">
    <property type="entry name" value="EamA"/>
    <property type="match status" value="2"/>
</dbReference>
<feature type="signal peptide" evidence="8">
    <location>
        <begin position="1"/>
        <end position="26"/>
    </location>
</feature>
<keyword evidence="5 7" id="KW-0472">Membrane</keyword>
<gene>
    <name evidence="10" type="ORF">EV192_106184</name>
</gene>
<proteinExistence type="inferred from homology"/>
<evidence type="ECO:0000256" key="4">
    <source>
        <dbReference type="ARBA" id="ARBA00022989"/>
    </source>
</evidence>
<feature type="region of interest" description="Disordered" evidence="6">
    <location>
        <begin position="297"/>
        <end position="326"/>
    </location>
</feature>
<dbReference type="GO" id="GO:0016020">
    <property type="term" value="C:membrane"/>
    <property type="evidence" value="ECO:0007669"/>
    <property type="project" value="UniProtKB-SubCell"/>
</dbReference>
<keyword evidence="11" id="KW-1185">Reference proteome</keyword>
<dbReference type="InterPro" id="IPR050638">
    <property type="entry name" value="AA-Vitamin_Transporters"/>
</dbReference>
<dbReference type="InterPro" id="IPR000620">
    <property type="entry name" value="EamA_dom"/>
</dbReference>
<feature type="transmembrane region" description="Helical" evidence="7">
    <location>
        <begin position="152"/>
        <end position="171"/>
    </location>
</feature>
<feature type="transmembrane region" description="Helical" evidence="7">
    <location>
        <begin position="70"/>
        <end position="89"/>
    </location>
</feature>
<protein>
    <submittedName>
        <fullName evidence="10">Threonine/homoserine efflux transporter RhtA</fullName>
    </submittedName>
</protein>
<dbReference type="InterPro" id="IPR037185">
    <property type="entry name" value="EmrE-like"/>
</dbReference>
<evidence type="ECO:0000313" key="10">
    <source>
        <dbReference type="EMBL" id="TCO56710.1"/>
    </source>
</evidence>
<feature type="transmembrane region" description="Helical" evidence="7">
    <location>
        <begin position="215"/>
        <end position="237"/>
    </location>
</feature>
<keyword evidence="4 7" id="KW-1133">Transmembrane helix</keyword>
<reference evidence="10 11" key="1">
    <citation type="submission" date="2019-03" db="EMBL/GenBank/DDBJ databases">
        <title>Genomic Encyclopedia of Type Strains, Phase IV (KMG-IV): sequencing the most valuable type-strain genomes for metagenomic binning, comparative biology and taxonomic classification.</title>
        <authorList>
            <person name="Goeker M."/>
        </authorList>
    </citation>
    <scope>NUCLEOTIDE SEQUENCE [LARGE SCALE GENOMIC DNA]</scope>
    <source>
        <strain evidence="10 11">DSM 45934</strain>
    </source>
</reference>
<evidence type="ECO:0000256" key="5">
    <source>
        <dbReference type="ARBA" id="ARBA00023136"/>
    </source>
</evidence>
<evidence type="ECO:0000256" key="3">
    <source>
        <dbReference type="ARBA" id="ARBA00022692"/>
    </source>
</evidence>
<comment type="similarity">
    <text evidence="2">Belongs to the EamA transporter family.</text>
</comment>
<evidence type="ECO:0000256" key="1">
    <source>
        <dbReference type="ARBA" id="ARBA00004141"/>
    </source>
</evidence>
<evidence type="ECO:0000256" key="2">
    <source>
        <dbReference type="ARBA" id="ARBA00007362"/>
    </source>
</evidence>
<evidence type="ECO:0000259" key="9">
    <source>
        <dbReference type="Pfam" id="PF00892"/>
    </source>
</evidence>
<keyword evidence="3 7" id="KW-0812">Transmembrane</keyword>
<feature type="transmembrane region" description="Helical" evidence="7">
    <location>
        <begin position="41"/>
        <end position="58"/>
    </location>
</feature>
<feature type="transmembrane region" description="Helical" evidence="7">
    <location>
        <begin position="183"/>
        <end position="203"/>
    </location>
</feature>
<feature type="chain" id="PRO_5021012983" evidence="8">
    <location>
        <begin position="27"/>
        <end position="326"/>
    </location>
</feature>
<feature type="domain" description="EamA" evidence="9">
    <location>
        <begin position="153"/>
        <end position="290"/>
    </location>
</feature>
<comment type="caution">
    <text evidence="10">The sequence shown here is derived from an EMBL/GenBank/DDBJ whole genome shotgun (WGS) entry which is preliminary data.</text>
</comment>